<protein>
    <recommendedName>
        <fullName evidence="2">RNase H type-1 domain-containing protein</fullName>
    </recommendedName>
</protein>
<name>A0A2N9EV53_FAGSY</name>
<dbReference type="GO" id="GO:0003676">
    <property type="term" value="F:nucleic acid binding"/>
    <property type="evidence" value="ECO:0007669"/>
    <property type="project" value="InterPro"/>
</dbReference>
<proteinExistence type="predicted"/>
<evidence type="ECO:0000259" key="2">
    <source>
        <dbReference type="Pfam" id="PF13456"/>
    </source>
</evidence>
<evidence type="ECO:0000313" key="3">
    <source>
        <dbReference type="EMBL" id="SPC78673.1"/>
    </source>
</evidence>
<evidence type="ECO:0000256" key="1">
    <source>
        <dbReference type="SAM" id="Phobius"/>
    </source>
</evidence>
<keyword evidence="1" id="KW-1133">Transmembrane helix</keyword>
<feature type="transmembrane region" description="Helical" evidence="1">
    <location>
        <begin position="174"/>
        <end position="198"/>
    </location>
</feature>
<reference evidence="3" key="1">
    <citation type="submission" date="2018-02" db="EMBL/GenBank/DDBJ databases">
        <authorList>
            <person name="Cohen D.B."/>
            <person name="Kent A.D."/>
        </authorList>
    </citation>
    <scope>NUCLEOTIDE SEQUENCE</scope>
</reference>
<keyword evidence="1" id="KW-0812">Transmembrane</keyword>
<keyword evidence="1" id="KW-0472">Membrane</keyword>
<dbReference type="InterPro" id="IPR052929">
    <property type="entry name" value="RNase_H-like_EbsB-rel"/>
</dbReference>
<feature type="domain" description="RNase H type-1" evidence="2">
    <location>
        <begin position="148"/>
        <end position="254"/>
    </location>
</feature>
<dbReference type="EMBL" id="OIVN01000342">
    <property type="protein sequence ID" value="SPC78673.1"/>
    <property type="molecule type" value="Genomic_DNA"/>
</dbReference>
<dbReference type="AlphaFoldDB" id="A0A2N9EV53"/>
<organism evidence="3">
    <name type="scientific">Fagus sylvatica</name>
    <name type="common">Beechnut</name>
    <dbReference type="NCBI Taxonomy" id="28930"/>
    <lineage>
        <taxon>Eukaryota</taxon>
        <taxon>Viridiplantae</taxon>
        <taxon>Streptophyta</taxon>
        <taxon>Embryophyta</taxon>
        <taxon>Tracheophyta</taxon>
        <taxon>Spermatophyta</taxon>
        <taxon>Magnoliopsida</taxon>
        <taxon>eudicotyledons</taxon>
        <taxon>Gunneridae</taxon>
        <taxon>Pentapetalae</taxon>
        <taxon>rosids</taxon>
        <taxon>fabids</taxon>
        <taxon>Fagales</taxon>
        <taxon>Fagaceae</taxon>
        <taxon>Fagus</taxon>
    </lineage>
</organism>
<dbReference type="InterPro" id="IPR002156">
    <property type="entry name" value="RNaseH_domain"/>
</dbReference>
<dbReference type="Pfam" id="PF13456">
    <property type="entry name" value="RVT_3"/>
    <property type="match status" value="1"/>
</dbReference>
<accession>A0A2N9EV53</accession>
<sequence length="277" mass="31563">MTWRSIAKAAARTGECSEVRRDRKFWKFLWALSIPPKSMLCGHAQVANDVWAESKLKVLKWDRFVYSFCDFINNAQSRLDPEDMELFCCVAYFIWMQRNRLVHDACSCNPKDSAILTPELPKVWSPPDGNVYKVNWEVVVDSSHLHCWVGILIRDVEGVVLAASCEKLNLGRDIFLWIVGAIATLNFAFDVGFFDIVFEGSQSPFINQLFCRPGGSTIQDMWVMDIWDLMQKFRTCALAAVHKDCNKGAKLLAQLGAKSGFPNVWLEDFPVEILNIL</sequence>
<dbReference type="GO" id="GO:0004523">
    <property type="term" value="F:RNA-DNA hybrid ribonuclease activity"/>
    <property type="evidence" value="ECO:0007669"/>
    <property type="project" value="InterPro"/>
</dbReference>
<dbReference type="PANTHER" id="PTHR47074">
    <property type="entry name" value="BNAC02G40300D PROTEIN"/>
    <property type="match status" value="1"/>
</dbReference>
<dbReference type="PANTHER" id="PTHR47074:SF11">
    <property type="entry name" value="REVERSE TRANSCRIPTASE-LIKE PROTEIN"/>
    <property type="match status" value="1"/>
</dbReference>
<gene>
    <name evidence="3" type="ORF">FSB_LOCUS6555</name>
</gene>